<reference evidence="1 2" key="1">
    <citation type="submission" date="2021-03" db="EMBL/GenBank/DDBJ databases">
        <title>Sequencing the genomes of 1000 actinobacteria strains.</title>
        <authorList>
            <person name="Klenk H.-P."/>
        </authorList>
    </citation>
    <scope>NUCLEOTIDE SEQUENCE [LARGE SCALE GENOMIC DNA]</scope>
    <source>
        <strain evidence="1 2">DSM 24221</strain>
    </source>
</reference>
<dbReference type="Gene3D" id="3.40.50.300">
    <property type="entry name" value="P-loop containing nucleotide triphosphate hydrolases"/>
    <property type="match status" value="2"/>
</dbReference>
<keyword evidence="2" id="KW-1185">Reference proteome</keyword>
<evidence type="ECO:0008006" key="3">
    <source>
        <dbReference type="Google" id="ProtNLM"/>
    </source>
</evidence>
<sequence length="486" mass="52998">MIKQQVEFRDGTETRKARQARLAERKSAKKAAKPAATGVPRLQVGAFPLSKMPRTGWKTKNSMRSVTRVDPIPHRASTRVLATAYPFLTESGKILRGAYVGENMLSRSPFCFDPWDAYSDGIIKSHSAAIIGVKGTGKSMLGKSLSSRLARLGRCIAVPHDPNGEWVRVAEYVGGKSIRVGLGIGTRINLLDAGVRDDSVSRQAWREYVLQERRATVKAVVRQLRQGAAVNEFEHTAIDEVVDSLMGQDIVTVVDVFHALRKLESNDELVRRAAHALAHTMRRLVAGDLAGMFDGPSTVDFDPTSPMMVVDTSGLKSAAADMQALARLATTRWVRNATTGANRRPRVIVHEEAAIALMNDVYGGAGLMSRVADEKVARHDGTSNWYLLHRIADLDALGDEGSATRTQAIGLLADCETRVSYQQHPGEVARSARTLGWNQTMSNLVPSLKKGEGLWQMGQSRIALVRNKLTPREIAVFSTDGAGGAR</sequence>
<protein>
    <recommendedName>
        <fullName evidence="3">ATP-binding protein</fullName>
    </recommendedName>
</protein>
<organism evidence="1 2">
    <name type="scientific">Microbacterium amylolyticum</name>
    <dbReference type="NCBI Taxonomy" id="936337"/>
    <lineage>
        <taxon>Bacteria</taxon>
        <taxon>Bacillati</taxon>
        <taxon>Actinomycetota</taxon>
        <taxon>Actinomycetes</taxon>
        <taxon>Micrococcales</taxon>
        <taxon>Microbacteriaceae</taxon>
        <taxon>Microbacterium</taxon>
    </lineage>
</organism>
<dbReference type="RefSeq" id="WP_165137980.1">
    <property type="nucleotide sequence ID" value="NZ_CP049254.1"/>
</dbReference>
<dbReference type="Proteomes" id="UP001519362">
    <property type="component" value="Unassembled WGS sequence"/>
</dbReference>
<comment type="caution">
    <text evidence="1">The sequence shown here is derived from an EMBL/GenBank/DDBJ whole genome shotgun (WGS) entry which is preliminary data.</text>
</comment>
<evidence type="ECO:0000313" key="1">
    <source>
        <dbReference type="EMBL" id="MBP2437905.1"/>
    </source>
</evidence>
<dbReference type="EMBL" id="JAGIOL010000002">
    <property type="protein sequence ID" value="MBP2437905.1"/>
    <property type="molecule type" value="Genomic_DNA"/>
</dbReference>
<gene>
    <name evidence="1" type="ORF">JOF34_002549</name>
</gene>
<dbReference type="InterPro" id="IPR027417">
    <property type="entry name" value="P-loop_NTPase"/>
</dbReference>
<accession>A0ABS4ZKT5</accession>
<proteinExistence type="predicted"/>
<evidence type="ECO:0000313" key="2">
    <source>
        <dbReference type="Proteomes" id="UP001519362"/>
    </source>
</evidence>
<dbReference type="SUPFAM" id="SSF52540">
    <property type="entry name" value="P-loop containing nucleoside triphosphate hydrolases"/>
    <property type="match status" value="1"/>
</dbReference>
<name>A0ABS4ZKT5_9MICO</name>